<evidence type="ECO:0000313" key="2">
    <source>
        <dbReference type="Proteomes" id="UP000237350"/>
    </source>
</evidence>
<comment type="caution">
    <text evidence="1">The sequence shown here is derived from an EMBL/GenBank/DDBJ whole genome shotgun (WGS) entry which is preliminary data.</text>
</comment>
<dbReference type="RefSeq" id="WP_103680275.1">
    <property type="nucleotide sequence ID" value="NZ_LPWH01000066.1"/>
</dbReference>
<dbReference type="AlphaFoldDB" id="A0A2S4JPV2"/>
<dbReference type="OrthoDB" id="9963290at2"/>
<reference evidence="2" key="1">
    <citation type="submission" date="2015-12" db="EMBL/GenBank/DDBJ databases">
        <authorList>
            <person name="Lodha T.D."/>
            <person name="Chintalapati S."/>
            <person name="Chintalapati V.R."/>
            <person name="Sravanthi T."/>
        </authorList>
    </citation>
    <scope>NUCLEOTIDE SEQUENCE [LARGE SCALE GENOMIC DNA]</scope>
    <source>
        <strain evidence="2">JC133</strain>
    </source>
</reference>
<dbReference type="EMBL" id="LPWH01000066">
    <property type="protein sequence ID" value="POR01510.1"/>
    <property type="molecule type" value="Genomic_DNA"/>
</dbReference>
<keyword evidence="2" id="KW-1185">Reference proteome</keyword>
<sequence>MIRNKRSSGSAPARIALLMIALVLALITVAALLEFTWSSRVQRQLTRSLNDQGARGELTLHPRQGLLKIRDLSWPLEERNLRFSASSVEVHMDRGELLRKLLISSALPLSRVSLHLREGRILRTSQQEPAPVAGSEYDRSSTAEPLLGELHQARLLLEGSILEPQAMASLLQGTLPAHSLEDFLAEGELEVLRALQLPGEAGELEAEKIRFTLRGTGVTLEWPLPTEKSELLLVHLEGDRGSFQPGRGLHRALDSRWGGLSEVLPRGGVNFSRAEVRARSEEQRVTLEKGYVHADSLRGTLSGSALRTAPSRFEDLQGSLAMEDLDDDLRRLAAPLIFLFTRGRLIPRRGPFTLSFDSRGLSLE</sequence>
<protein>
    <submittedName>
        <fullName evidence="1">Uncharacterized protein</fullName>
    </submittedName>
</protein>
<proteinExistence type="predicted"/>
<dbReference type="Proteomes" id="UP000237350">
    <property type="component" value="Unassembled WGS sequence"/>
</dbReference>
<organism evidence="1 2">
    <name type="scientific">Alkalispirochaeta sphaeroplastigenens</name>
    <dbReference type="NCBI Taxonomy" id="1187066"/>
    <lineage>
        <taxon>Bacteria</taxon>
        <taxon>Pseudomonadati</taxon>
        <taxon>Spirochaetota</taxon>
        <taxon>Spirochaetia</taxon>
        <taxon>Spirochaetales</taxon>
        <taxon>Spirochaetaceae</taxon>
        <taxon>Alkalispirochaeta</taxon>
    </lineage>
</organism>
<gene>
    <name evidence="1" type="ORF">AU468_08080</name>
</gene>
<accession>A0A2S4JPV2</accession>
<name>A0A2S4JPV2_9SPIO</name>
<evidence type="ECO:0000313" key="1">
    <source>
        <dbReference type="EMBL" id="POR01510.1"/>
    </source>
</evidence>